<accession>A0A269ZHB4</accession>
<sequence length="188" mass="19371">MSAQLLRARPARVVPSVIVAVVLLLIAVALGWAGIAAIAQANSADASLETVLPGIAGAESLQWATPAVIAAGIVLGLIGLVLVILAISPGARRILGLQAPAAEHVERLEVAMPTSALSDLAASAADAVDGVARVRASSNTRSSIVTFTTPVRDTAEIRSEVADSVTHRLSSIDFVRQPSVRVHAVRRQ</sequence>
<keyword evidence="1" id="KW-0472">Membrane</keyword>
<evidence type="ECO:0000313" key="3">
    <source>
        <dbReference type="EMBL" id="PAK96870.1"/>
    </source>
</evidence>
<reference evidence="3 5" key="1">
    <citation type="submission" date="2017-04" db="EMBL/GenBank/DDBJ databases">
        <title>Kefir bacterial isolates.</title>
        <authorList>
            <person name="Kim Y."/>
            <person name="Blasche S."/>
            <person name="Patil K.R."/>
        </authorList>
    </citation>
    <scope>NUCLEOTIDE SEQUENCE [LARGE SCALE GENOMIC DNA]</scope>
    <source>
        <strain evidence="3 5">OG2</strain>
    </source>
</reference>
<reference evidence="4 6" key="2">
    <citation type="submission" date="2020-12" db="EMBL/GenBank/DDBJ databases">
        <title>FDA dAtabase for Regulatory Grade micrObial Sequences (FDA-ARGOS): Supporting development and validation of Infectious Disease Dx tests.</title>
        <authorList>
            <person name="Sproer C."/>
            <person name="Gronow S."/>
            <person name="Severitt S."/>
            <person name="Schroder I."/>
            <person name="Tallon L."/>
            <person name="Sadzewicz L."/>
            <person name="Zhao X."/>
            <person name="Boylan J."/>
            <person name="Ott S."/>
            <person name="Bowen H."/>
            <person name="Vavikolanu K."/>
            <person name="Mehta A."/>
            <person name="Aluvathingal J."/>
            <person name="Nadendla S."/>
            <person name="Lowell S."/>
            <person name="Myers T."/>
            <person name="Yan Y."/>
            <person name="Sichtig H."/>
        </authorList>
    </citation>
    <scope>NUCLEOTIDE SEQUENCE [LARGE SCALE GENOMIC DNA]</scope>
    <source>
        <strain evidence="4 6">FDAARGOS_902</strain>
    </source>
</reference>
<dbReference type="Proteomes" id="UP000216867">
    <property type="component" value="Unassembled WGS sequence"/>
</dbReference>
<gene>
    <name evidence="3" type="ORF">B8X04_02915</name>
    <name evidence="4" type="ORF">I6G59_02425</name>
</gene>
<evidence type="ECO:0000259" key="2">
    <source>
        <dbReference type="Pfam" id="PF19803"/>
    </source>
</evidence>
<dbReference type="RefSeq" id="WP_095375396.1">
    <property type="nucleotide sequence ID" value="NZ_CP065682.1"/>
</dbReference>
<name>A0A269ZHB4_9MICO</name>
<dbReference type="EMBL" id="NCWY01000002">
    <property type="protein sequence ID" value="PAK96870.1"/>
    <property type="molecule type" value="Genomic_DNA"/>
</dbReference>
<keyword evidence="1" id="KW-0812">Transmembrane</keyword>
<evidence type="ECO:0000256" key="1">
    <source>
        <dbReference type="SAM" id="Phobius"/>
    </source>
</evidence>
<dbReference type="Pfam" id="PF19803">
    <property type="entry name" value="DUF6286"/>
    <property type="match status" value="1"/>
</dbReference>
<feature type="domain" description="DUF6286" evidence="2">
    <location>
        <begin position="77"/>
        <end position="183"/>
    </location>
</feature>
<evidence type="ECO:0000313" key="5">
    <source>
        <dbReference type="Proteomes" id="UP000216867"/>
    </source>
</evidence>
<feature type="transmembrane region" description="Helical" evidence="1">
    <location>
        <begin position="67"/>
        <end position="87"/>
    </location>
</feature>
<dbReference type="AlphaFoldDB" id="A0A269ZHB4"/>
<dbReference type="Proteomes" id="UP000594979">
    <property type="component" value="Chromosome"/>
</dbReference>
<proteinExistence type="predicted"/>
<dbReference type="KEGG" id="bcau:I6G59_02425"/>
<dbReference type="EMBL" id="CP065682">
    <property type="protein sequence ID" value="QPS34209.1"/>
    <property type="molecule type" value="Genomic_DNA"/>
</dbReference>
<evidence type="ECO:0000313" key="4">
    <source>
        <dbReference type="EMBL" id="QPS34209.1"/>
    </source>
</evidence>
<protein>
    <recommendedName>
        <fullName evidence="2">DUF6286 domain-containing protein</fullName>
    </recommendedName>
</protein>
<evidence type="ECO:0000313" key="6">
    <source>
        <dbReference type="Proteomes" id="UP000594979"/>
    </source>
</evidence>
<organism evidence="3 5">
    <name type="scientific">Brevibacterium casei</name>
    <dbReference type="NCBI Taxonomy" id="33889"/>
    <lineage>
        <taxon>Bacteria</taxon>
        <taxon>Bacillati</taxon>
        <taxon>Actinomycetota</taxon>
        <taxon>Actinomycetes</taxon>
        <taxon>Micrococcales</taxon>
        <taxon>Brevibacteriaceae</taxon>
        <taxon>Brevibacterium</taxon>
    </lineage>
</organism>
<keyword evidence="1" id="KW-1133">Transmembrane helix</keyword>
<dbReference type="InterPro" id="IPR046253">
    <property type="entry name" value="DUF6286"/>
</dbReference>